<dbReference type="EMBL" id="CP099464">
    <property type="protein sequence ID" value="UUO15431.1"/>
    <property type="molecule type" value="Genomic_DNA"/>
</dbReference>
<evidence type="ECO:0000313" key="11">
    <source>
        <dbReference type="EMBL" id="UUO16168.1"/>
    </source>
</evidence>
<dbReference type="EMBL" id="CP099464">
    <property type="protein sequence ID" value="UUO15458.1"/>
    <property type="molecule type" value="Genomic_DNA"/>
</dbReference>
<evidence type="ECO:0000313" key="12">
    <source>
        <dbReference type="EMBL" id="UUO16881.1"/>
    </source>
</evidence>
<keyword evidence="14" id="KW-1185">Reference proteome</keyword>
<evidence type="ECO:0000313" key="7">
    <source>
        <dbReference type="EMBL" id="UUO15287.1"/>
    </source>
</evidence>
<protein>
    <submittedName>
        <fullName evidence="13">Ribbon-helix-helix protein, CopG family</fullName>
    </submittedName>
</protein>
<evidence type="ECO:0000313" key="8">
    <source>
        <dbReference type="EMBL" id="UUO15431.1"/>
    </source>
</evidence>
<evidence type="ECO:0000313" key="3">
    <source>
        <dbReference type="EMBL" id="UUO14720.1"/>
    </source>
</evidence>
<reference evidence="13" key="1">
    <citation type="submission" date="2022-06" db="EMBL/GenBank/DDBJ databases">
        <title>Nostosin G and Spiroidesin B from the Cyanobacterium Dolichospermum sp. NIES-1697.</title>
        <authorList>
            <person name="Phan C.-S."/>
            <person name="Mehjabin J.J."/>
            <person name="Anas A.R.J."/>
            <person name="Hayasaka M."/>
            <person name="Onoki R."/>
            <person name="Wang J."/>
            <person name="Umezawa T."/>
            <person name="Washio K."/>
            <person name="Morikawa M."/>
            <person name="Okino T."/>
        </authorList>
    </citation>
    <scope>NUCLEOTIDE SEQUENCE</scope>
    <source>
        <strain evidence="13">NIES-1697</strain>
    </source>
</reference>
<organism evidence="13 14">
    <name type="scientific">Dolichospermum heterosporum TAC447</name>
    <dbReference type="NCBI Taxonomy" id="747523"/>
    <lineage>
        <taxon>Bacteria</taxon>
        <taxon>Bacillati</taxon>
        <taxon>Cyanobacteriota</taxon>
        <taxon>Cyanophyceae</taxon>
        <taxon>Nostocales</taxon>
        <taxon>Aphanizomenonaceae</taxon>
        <taxon>Dolichospermum</taxon>
        <taxon>Dolichospermum heterosporum</taxon>
    </lineage>
</organism>
<dbReference type="EMBL" id="CP099464">
    <property type="protein sequence ID" value="UUO17405.1"/>
    <property type="molecule type" value="Genomic_DNA"/>
</dbReference>
<dbReference type="EMBL" id="CP099464">
    <property type="protein sequence ID" value="UUO14168.1"/>
    <property type="molecule type" value="Genomic_DNA"/>
</dbReference>
<dbReference type="EMBL" id="CP099464">
    <property type="protein sequence ID" value="UUO15246.1"/>
    <property type="molecule type" value="Genomic_DNA"/>
</dbReference>
<evidence type="ECO:0000313" key="2">
    <source>
        <dbReference type="EMBL" id="UUO14279.1"/>
    </source>
</evidence>
<evidence type="ECO:0000313" key="14">
    <source>
        <dbReference type="Proteomes" id="UP001057561"/>
    </source>
</evidence>
<evidence type="ECO:0000313" key="10">
    <source>
        <dbReference type="EMBL" id="UUO15722.1"/>
    </source>
</evidence>
<evidence type="ECO:0000313" key="6">
    <source>
        <dbReference type="EMBL" id="UUO15281.1"/>
    </source>
</evidence>
<dbReference type="EMBL" id="CP099464">
    <property type="protein sequence ID" value="UUO15281.1"/>
    <property type="molecule type" value="Genomic_DNA"/>
</dbReference>
<dbReference type="EMBL" id="CP099464">
    <property type="protein sequence ID" value="UUO15722.1"/>
    <property type="molecule type" value="Genomic_DNA"/>
</dbReference>
<evidence type="ECO:0000313" key="1">
    <source>
        <dbReference type="EMBL" id="UUO14168.1"/>
    </source>
</evidence>
<proteinExistence type="predicted"/>
<dbReference type="Proteomes" id="UP001057561">
    <property type="component" value="Chromosome"/>
</dbReference>
<name>A0ABY5M1M0_9CYAN</name>
<dbReference type="EMBL" id="CP099464">
    <property type="protein sequence ID" value="UUO14279.1"/>
    <property type="molecule type" value="Genomic_DNA"/>
</dbReference>
<sequence length="40" mass="4648">MKKKPLAVYLDETERKKLEDIAQGWGMSLSSALKRLVREK</sequence>
<accession>A0ABY5M1M0</accession>
<dbReference type="EMBL" id="CP099464">
    <property type="protein sequence ID" value="UUO16881.1"/>
    <property type="molecule type" value="Genomic_DNA"/>
</dbReference>
<evidence type="ECO:0000313" key="4">
    <source>
        <dbReference type="EMBL" id="UUO15006.1"/>
    </source>
</evidence>
<evidence type="ECO:0000313" key="9">
    <source>
        <dbReference type="EMBL" id="UUO15458.1"/>
    </source>
</evidence>
<dbReference type="EMBL" id="CP099464">
    <property type="protein sequence ID" value="UUO15006.1"/>
    <property type="molecule type" value="Genomic_DNA"/>
</dbReference>
<dbReference type="EMBL" id="CP099464">
    <property type="protein sequence ID" value="UUO15287.1"/>
    <property type="molecule type" value="Genomic_DNA"/>
</dbReference>
<dbReference type="EMBL" id="CP099464">
    <property type="protein sequence ID" value="UUO14720.1"/>
    <property type="molecule type" value="Genomic_DNA"/>
</dbReference>
<evidence type="ECO:0000313" key="13">
    <source>
        <dbReference type="EMBL" id="UUO17405.1"/>
    </source>
</evidence>
<dbReference type="RefSeq" id="WP_027400631.1">
    <property type="nucleotide sequence ID" value="NZ_CP099464.1"/>
</dbReference>
<evidence type="ECO:0000313" key="5">
    <source>
        <dbReference type="EMBL" id="UUO15246.1"/>
    </source>
</evidence>
<gene>
    <name evidence="10" type="ORF">NG743_01275</name>
    <name evidence="11" type="ORF">NG743_03730</name>
    <name evidence="12" type="ORF">NG743_07640</name>
    <name evidence="13" type="ORF">NG743_10695</name>
    <name evidence="1" type="ORF">NG743_19270</name>
    <name evidence="2" type="ORF">NG743_19870</name>
    <name evidence="3" type="ORF">NG743_22275</name>
    <name evidence="4" type="ORF">NG743_23855</name>
    <name evidence="5" type="ORF">NG743_25140</name>
    <name evidence="6" type="ORF">NG743_25355</name>
    <name evidence="7" type="ORF">NG743_25385</name>
    <name evidence="8" type="ORF">NG743_26170</name>
    <name evidence="9" type="ORF">NG743_26315</name>
</gene>
<dbReference type="EMBL" id="CP099464">
    <property type="protein sequence ID" value="UUO16168.1"/>
    <property type="molecule type" value="Genomic_DNA"/>
</dbReference>